<proteinExistence type="predicted"/>
<sequence>MRLGLGQLHSQHFQIDVRLRREAHLPLGLVEGFDHLVEERRRCLLREILESFAVLLGIVREGLAFCLLIDQHITRKQDHLLKETAGFFAGAQDFLQQLQRRFRLFMQQRAREGNHHFFRQTAGNFHRIFESDRIRTVGNDLIEQAERIPHPAVRGARDDMQRLLIIADFLLLQDIGHSVDDVLIGNPLEVEALRPGNDRQRNLVRLRRR</sequence>
<reference evidence="1" key="1">
    <citation type="submission" date="2019-08" db="EMBL/GenBank/DDBJ databases">
        <authorList>
            <person name="Kucharzyk K."/>
            <person name="Murdoch R.W."/>
            <person name="Higgins S."/>
            <person name="Loffler F."/>
        </authorList>
    </citation>
    <scope>NUCLEOTIDE SEQUENCE</scope>
</reference>
<comment type="caution">
    <text evidence="1">The sequence shown here is derived from an EMBL/GenBank/DDBJ whole genome shotgun (WGS) entry which is preliminary data.</text>
</comment>
<name>A0A645ENP2_9ZZZZ</name>
<gene>
    <name evidence="1" type="ORF">SDC9_150866</name>
</gene>
<dbReference type="AlphaFoldDB" id="A0A645ENP2"/>
<protein>
    <submittedName>
        <fullName evidence="1">Uncharacterized protein</fullName>
    </submittedName>
</protein>
<dbReference type="EMBL" id="VSSQ01049561">
    <property type="protein sequence ID" value="MPN03635.1"/>
    <property type="molecule type" value="Genomic_DNA"/>
</dbReference>
<organism evidence="1">
    <name type="scientific">bioreactor metagenome</name>
    <dbReference type="NCBI Taxonomy" id="1076179"/>
    <lineage>
        <taxon>unclassified sequences</taxon>
        <taxon>metagenomes</taxon>
        <taxon>ecological metagenomes</taxon>
    </lineage>
</organism>
<evidence type="ECO:0000313" key="1">
    <source>
        <dbReference type="EMBL" id="MPN03635.1"/>
    </source>
</evidence>
<accession>A0A645ENP2</accession>